<dbReference type="EMBL" id="OU503038">
    <property type="protein sequence ID" value="CAI9758347.1"/>
    <property type="molecule type" value="Genomic_DNA"/>
</dbReference>
<accession>A0AAD1Z0Z0</accession>
<protein>
    <submittedName>
        <fullName evidence="1">Uncharacterized protein</fullName>
    </submittedName>
</protein>
<keyword evidence="2" id="KW-1185">Reference proteome</keyword>
<organism evidence="1 2">
    <name type="scientific">Fraxinus pennsylvanica</name>
    <dbReference type="NCBI Taxonomy" id="56036"/>
    <lineage>
        <taxon>Eukaryota</taxon>
        <taxon>Viridiplantae</taxon>
        <taxon>Streptophyta</taxon>
        <taxon>Embryophyta</taxon>
        <taxon>Tracheophyta</taxon>
        <taxon>Spermatophyta</taxon>
        <taxon>Magnoliopsida</taxon>
        <taxon>eudicotyledons</taxon>
        <taxon>Gunneridae</taxon>
        <taxon>Pentapetalae</taxon>
        <taxon>asterids</taxon>
        <taxon>lamiids</taxon>
        <taxon>Lamiales</taxon>
        <taxon>Oleaceae</taxon>
        <taxon>Oleeae</taxon>
        <taxon>Fraxinus</taxon>
    </lineage>
</organism>
<reference evidence="1" key="1">
    <citation type="submission" date="2023-05" db="EMBL/GenBank/DDBJ databases">
        <authorList>
            <person name="Huff M."/>
        </authorList>
    </citation>
    <scope>NUCLEOTIDE SEQUENCE</scope>
</reference>
<evidence type="ECO:0000313" key="2">
    <source>
        <dbReference type="Proteomes" id="UP000834106"/>
    </source>
</evidence>
<proteinExistence type="predicted"/>
<dbReference type="AlphaFoldDB" id="A0AAD1Z0Z0"/>
<sequence>MLLVGIGRPAGWFLYPVYIFYACFLSIEPDYLDYLHTDMDFDLDEMLKSLPEPGNDEGFAPIDGKFWHGLLSFYIWGDDDLLSVPLKVKKTNDGGTLRHTIEEVPQLSDDPVEVIPPFEGTGGSQSSAMPEHEGSPLPDFRFSHSRGYLEMRVVRTLVTPKRVQSISYRSTDDIERVLAVDTERVSFFLHAL</sequence>
<evidence type="ECO:0000313" key="1">
    <source>
        <dbReference type="EMBL" id="CAI9758347.1"/>
    </source>
</evidence>
<name>A0AAD1Z0Z0_9LAMI</name>
<dbReference type="Proteomes" id="UP000834106">
    <property type="component" value="Chromosome 3"/>
</dbReference>
<gene>
    <name evidence="1" type="ORF">FPE_LOCUS5777</name>
</gene>